<dbReference type="PANTHER" id="PTHR24148">
    <property type="entry name" value="ANKYRIN REPEAT DOMAIN-CONTAINING PROTEIN 39 HOMOLOG-RELATED"/>
    <property type="match status" value="1"/>
</dbReference>
<reference evidence="2" key="1">
    <citation type="journal article" date="2023" name="Mol. Phylogenet. Evol.">
        <title>Genome-scale phylogeny and comparative genomics of the fungal order Sordariales.</title>
        <authorList>
            <person name="Hensen N."/>
            <person name="Bonometti L."/>
            <person name="Westerberg I."/>
            <person name="Brannstrom I.O."/>
            <person name="Guillou S."/>
            <person name="Cros-Aarteil S."/>
            <person name="Calhoun S."/>
            <person name="Haridas S."/>
            <person name="Kuo A."/>
            <person name="Mondo S."/>
            <person name="Pangilinan J."/>
            <person name="Riley R."/>
            <person name="LaButti K."/>
            <person name="Andreopoulos B."/>
            <person name="Lipzen A."/>
            <person name="Chen C."/>
            <person name="Yan M."/>
            <person name="Daum C."/>
            <person name="Ng V."/>
            <person name="Clum A."/>
            <person name="Steindorff A."/>
            <person name="Ohm R.A."/>
            <person name="Martin F."/>
            <person name="Silar P."/>
            <person name="Natvig D.O."/>
            <person name="Lalanne C."/>
            <person name="Gautier V."/>
            <person name="Ament-Velasquez S.L."/>
            <person name="Kruys A."/>
            <person name="Hutchinson M.I."/>
            <person name="Powell A.J."/>
            <person name="Barry K."/>
            <person name="Miller A.N."/>
            <person name="Grigoriev I.V."/>
            <person name="Debuchy R."/>
            <person name="Gladieux P."/>
            <person name="Hiltunen Thoren M."/>
            <person name="Johannesson H."/>
        </authorList>
    </citation>
    <scope>NUCLEOTIDE SEQUENCE</scope>
    <source>
        <strain evidence="2">PSN243</strain>
    </source>
</reference>
<dbReference type="AlphaFoldDB" id="A0AAV9GCH1"/>
<dbReference type="InterPro" id="IPR052895">
    <property type="entry name" value="HetReg/Transcr_Mod"/>
</dbReference>
<protein>
    <submittedName>
        <fullName evidence="2">Heterokaryon incompatibility protein-domain-containing protein</fullName>
    </submittedName>
</protein>
<evidence type="ECO:0000313" key="3">
    <source>
        <dbReference type="Proteomes" id="UP001321760"/>
    </source>
</evidence>
<dbReference type="Pfam" id="PF26639">
    <property type="entry name" value="Het-6_barrel"/>
    <property type="match status" value="1"/>
</dbReference>
<name>A0AAV9GCH1_9PEZI</name>
<sequence length="635" mass="70100">MGAAASYENSPLPNPTTHIRLLHLHPSPTHDLALHGTLTTAPLSQPHPPHYEALSYVWGPPSQGLQPELFLADHSLPITPNLSTALRHLRYESQTRVLWVDAVCINQASDYEKTFQVRRMRDIYALASHVVIFLGEGSGPDYELVMDFLNLPEADRESWTVKPLAGFKQLLALPWWSRMWVVQEVAVPARHPTLMWGRRTAPWGAVRASVSKIAACHMSKEDNTWGVEERFVENPGNMVQFMFLRAKEGGPGEMKTLEWMLMGTKLRKATDPRDKVFALLGMTGDADGEGLEADYSLGLSEVFQAAMVYLIVKHEKPEGKMDFLLSAVTRKPLFVEKPTWCTDFSSPSWGRESFEQGWAYNQMLGNASKGCCEGLLPNPVHDVAAGTLTVRGTLVGVIQNTHTISSEYAYFRHRAREPGVEVSDAAWQDAFLSAVTELGTSIDDFTQLVIAAMLSRGLPISQICELIRGGLMWRVVSGIPAQLLCHFAGQLDAMGGVPGAQRVYGMLETYAQSRLEWRNRMSQDVGWARYNPPSGMNLSHRMAADLLHRVADCASGKTLFTTETGFFGASGSNAALMKGDFVAVVWGCSVPAVLRPRVDGGCSLITFAYVDSIMNGELFSSAAEARRRSEAIVLR</sequence>
<gene>
    <name evidence="2" type="ORF">QBC34DRAFT_472122</name>
</gene>
<comment type="caution">
    <text evidence="2">The sequence shown here is derived from an EMBL/GenBank/DDBJ whole genome shotgun (WGS) entry which is preliminary data.</text>
</comment>
<keyword evidence="3" id="KW-1185">Reference proteome</keyword>
<evidence type="ECO:0000259" key="1">
    <source>
        <dbReference type="Pfam" id="PF06985"/>
    </source>
</evidence>
<organism evidence="2 3">
    <name type="scientific">Podospora aff. communis PSN243</name>
    <dbReference type="NCBI Taxonomy" id="3040156"/>
    <lineage>
        <taxon>Eukaryota</taxon>
        <taxon>Fungi</taxon>
        <taxon>Dikarya</taxon>
        <taxon>Ascomycota</taxon>
        <taxon>Pezizomycotina</taxon>
        <taxon>Sordariomycetes</taxon>
        <taxon>Sordariomycetidae</taxon>
        <taxon>Sordariales</taxon>
        <taxon>Podosporaceae</taxon>
        <taxon>Podospora</taxon>
    </lineage>
</organism>
<dbReference type="Pfam" id="PF06985">
    <property type="entry name" value="HET"/>
    <property type="match status" value="1"/>
</dbReference>
<proteinExistence type="predicted"/>
<accession>A0AAV9GCH1</accession>
<dbReference type="PANTHER" id="PTHR24148:SF64">
    <property type="entry name" value="HETEROKARYON INCOMPATIBILITY DOMAIN-CONTAINING PROTEIN"/>
    <property type="match status" value="1"/>
</dbReference>
<feature type="domain" description="Heterokaryon incompatibility" evidence="1">
    <location>
        <begin position="51"/>
        <end position="184"/>
    </location>
</feature>
<dbReference type="InterPro" id="IPR010730">
    <property type="entry name" value="HET"/>
</dbReference>
<dbReference type="EMBL" id="MU865964">
    <property type="protein sequence ID" value="KAK4445590.1"/>
    <property type="molecule type" value="Genomic_DNA"/>
</dbReference>
<dbReference type="Proteomes" id="UP001321760">
    <property type="component" value="Unassembled WGS sequence"/>
</dbReference>
<evidence type="ECO:0000313" key="2">
    <source>
        <dbReference type="EMBL" id="KAK4445590.1"/>
    </source>
</evidence>
<reference evidence="2" key="2">
    <citation type="submission" date="2023-05" db="EMBL/GenBank/DDBJ databases">
        <authorList>
            <consortium name="Lawrence Berkeley National Laboratory"/>
            <person name="Steindorff A."/>
            <person name="Hensen N."/>
            <person name="Bonometti L."/>
            <person name="Westerberg I."/>
            <person name="Brannstrom I.O."/>
            <person name="Guillou S."/>
            <person name="Cros-Aarteil S."/>
            <person name="Calhoun S."/>
            <person name="Haridas S."/>
            <person name="Kuo A."/>
            <person name="Mondo S."/>
            <person name="Pangilinan J."/>
            <person name="Riley R."/>
            <person name="Labutti K."/>
            <person name="Andreopoulos B."/>
            <person name="Lipzen A."/>
            <person name="Chen C."/>
            <person name="Yanf M."/>
            <person name="Daum C."/>
            <person name="Ng V."/>
            <person name="Clum A."/>
            <person name="Ohm R."/>
            <person name="Martin F."/>
            <person name="Silar P."/>
            <person name="Natvig D."/>
            <person name="Lalanne C."/>
            <person name="Gautier V."/>
            <person name="Ament-Velasquez S.L."/>
            <person name="Kruys A."/>
            <person name="Hutchinson M.I."/>
            <person name="Powell A.J."/>
            <person name="Barry K."/>
            <person name="Miller A.N."/>
            <person name="Grigoriev I.V."/>
            <person name="Debuchy R."/>
            <person name="Gladieux P."/>
            <person name="Thoren M.H."/>
            <person name="Johannesson H."/>
        </authorList>
    </citation>
    <scope>NUCLEOTIDE SEQUENCE</scope>
    <source>
        <strain evidence="2">PSN243</strain>
    </source>
</reference>